<name>A0ABQ5KXM7_9EUKA</name>
<dbReference type="PANTHER" id="PTHR28663">
    <property type="entry name" value="COILED-COIL DOMAIN-CONTAINING PROTEIN 173"/>
    <property type="match status" value="1"/>
</dbReference>
<keyword evidence="1" id="KW-0175">Coiled coil</keyword>
<accession>A0ABQ5KXM7</accession>
<comment type="caution">
    <text evidence="3">The sequence shown here is derived from an EMBL/GenBank/DDBJ whole genome shotgun (WGS) entry which is preliminary data.</text>
</comment>
<feature type="coiled-coil region" evidence="1">
    <location>
        <begin position="133"/>
        <end position="163"/>
    </location>
</feature>
<feature type="region of interest" description="Disordered" evidence="2">
    <location>
        <begin position="307"/>
        <end position="329"/>
    </location>
</feature>
<sequence>MKSSKAITISSHDFARIQSLAADGDVNRHQTKDSIATLMRQRHLASERRTQKWDSTITKMKQKRLEQRKLEKQKKLDAQNQIVEEMKTIRRQEHDETVKKTRRMQKDADDRIRRMRVAIETAQIDQHRIDIGEEKKRSTIRFLETKRREKEEEDDLLSQFRQEELDEKKRKREIASKFLLTQKRQIASVRAQKIYEQQQKELEALAVREALAADMAVQQERDRQEKERQWKYARENVETLRRQVQDKEKEKLREKEEEARCMREQIEQDRITEERKQQRIRKQEEKAAFNRKAFDMAFQALEKEKKLREKKELSETRRMEEERAKEEERKVLKQKQIIEEIKQHRKLQEKEKTAREIARIAAERTYASEVRDRVQSMTEQERQHKYKKSQYARSVVTKLHDQMKEKEDQIRKEYEEEDKYIKERERRDKEVEDHAAAMLESTRRELEAKGLATKALGVTMKRVQQERTKVTIV</sequence>
<dbReference type="InterPro" id="IPR039986">
    <property type="entry name" value="CFAP210"/>
</dbReference>
<dbReference type="Proteomes" id="UP001057375">
    <property type="component" value="Unassembled WGS sequence"/>
</dbReference>
<evidence type="ECO:0000256" key="1">
    <source>
        <dbReference type="SAM" id="Coils"/>
    </source>
</evidence>
<keyword evidence="4" id="KW-1185">Reference proteome</keyword>
<dbReference type="EMBL" id="BQXS01011303">
    <property type="protein sequence ID" value="GKT36796.1"/>
    <property type="molecule type" value="Genomic_DNA"/>
</dbReference>
<organism evidence="3 4">
    <name type="scientific">Aduncisulcus paluster</name>
    <dbReference type="NCBI Taxonomy" id="2918883"/>
    <lineage>
        <taxon>Eukaryota</taxon>
        <taxon>Metamonada</taxon>
        <taxon>Carpediemonas-like organisms</taxon>
        <taxon>Aduncisulcus</taxon>
    </lineage>
</organism>
<feature type="coiled-coil region" evidence="1">
    <location>
        <begin position="396"/>
        <end position="423"/>
    </location>
</feature>
<evidence type="ECO:0000256" key="2">
    <source>
        <dbReference type="SAM" id="MobiDB-lite"/>
    </source>
</evidence>
<feature type="compositionally biased region" description="Basic and acidic residues" evidence="2">
    <location>
        <begin position="369"/>
        <end position="383"/>
    </location>
</feature>
<proteinExistence type="predicted"/>
<gene>
    <name evidence="3" type="ORF">ADUPG1_009697</name>
</gene>
<dbReference type="PANTHER" id="PTHR28663:SF1">
    <property type="entry name" value="CILIA- AND FLAGELLA- ASSOCIATED PROTEIN 210"/>
    <property type="match status" value="1"/>
</dbReference>
<evidence type="ECO:0000313" key="3">
    <source>
        <dbReference type="EMBL" id="GKT36796.1"/>
    </source>
</evidence>
<feature type="region of interest" description="Disordered" evidence="2">
    <location>
        <begin position="367"/>
        <end position="391"/>
    </location>
</feature>
<reference evidence="3" key="1">
    <citation type="submission" date="2022-03" db="EMBL/GenBank/DDBJ databases">
        <title>Draft genome sequence of Aduncisulcus paluster, a free-living microaerophilic Fornicata.</title>
        <authorList>
            <person name="Yuyama I."/>
            <person name="Kume K."/>
            <person name="Tamura T."/>
            <person name="Inagaki Y."/>
            <person name="Hashimoto T."/>
        </authorList>
    </citation>
    <scope>NUCLEOTIDE SEQUENCE</scope>
    <source>
        <strain evidence="3">NY0171</strain>
    </source>
</reference>
<evidence type="ECO:0000313" key="4">
    <source>
        <dbReference type="Proteomes" id="UP001057375"/>
    </source>
</evidence>
<protein>
    <submittedName>
        <fullName evidence="3">Coiled-coil domain-containing protein 173 like protein</fullName>
    </submittedName>
</protein>